<dbReference type="AlphaFoldDB" id="T2IM83"/>
<feature type="compositionally biased region" description="Basic residues" evidence="1">
    <location>
        <begin position="20"/>
        <end position="29"/>
    </location>
</feature>
<dbReference type="GeneID" id="88769807"/>
<name>T2IM83_CROWT</name>
<evidence type="ECO:0000313" key="3">
    <source>
        <dbReference type="Proteomes" id="UP000017981"/>
    </source>
</evidence>
<sequence>MSETYDDAHRKYEQSEKGKERQRKYRRKKWTEEEEYRKKDKARDRREYYREYRRLKRSEAKAKRDSQGS</sequence>
<feature type="region of interest" description="Disordered" evidence="1">
    <location>
        <begin position="1"/>
        <end position="30"/>
    </location>
</feature>
<proteinExistence type="predicted"/>
<gene>
    <name evidence="2" type="ORF">CWATWH0005_172</name>
</gene>
<dbReference type="Proteomes" id="UP000017981">
    <property type="component" value="Unassembled WGS sequence"/>
</dbReference>
<dbReference type="RefSeq" id="WP_021832286.1">
    <property type="nucleotide sequence ID" value="NZ_CAQL01000078.1"/>
</dbReference>
<protein>
    <submittedName>
        <fullName evidence="2">Uncharacterized protein</fullName>
    </submittedName>
</protein>
<evidence type="ECO:0000313" key="2">
    <source>
        <dbReference type="EMBL" id="CCQ54014.1"/>
    </source>
</evidence>
<comment type="caution">
    <text evidence="2">The sequence shown here is derived from an EMBL/GenBank/DDBJ whole genome shotgun (WGS) entry which is preliminary data.</text>
</comment>
<evidence type="ECO:0000256" key="1">
    <source>
        <dbReference type="SAM" id="MobiDB-lite"/>
    </source>
</evidence>
<reference evidence="2 3" key="2">
    <citation type="submission" date="2013-09" db="EMBL/GenBank/DDBJ databases">
        <title>Whole genome comparison of six Crocosphaera watsonii strains with differing phenotypes.</title>
        <authorList>
            <person name="Bench S.R."/>
            <person name="Heller P."/>
            <person name="Frank I."/>
            <person name="Arciniega M."/>
            <person name="Shilova I.N."/>
            <person name="Zehr J.P."/>
        </authorList>
    </citation>
    <scope>NUCLEOTIDE SEQUENCE [LARGE SCALE GENOMIC DNA]</scope>
    <source>
        <strain evidence="2 3">WH 0005</strain>
    </source>
</reference>
<dbReference type="EMBL" id="CAQL01000078">
    <property type="protein sequence ID" value="CCQ54014.1"/>
    <property type="molecule type" value="Genomic_DNA"/>
</dbReference>
<feature type="compositionally biased region" description="Basic and acidic residues" evidence="1">
    <location>
        <begin position="1"/>
        <end position="19"/>
    </location>
</feature>
<accession>T2IM83</accession>
<reference evidence="2 3" key="1">
    <citation type="submission" date="2013-01" db="EMBL/GenBank/DDBJ databases">
        <authorList>
            <person name="Bench S."/>
        </authorList>
    </citation>
    <scope>NUCLEOTIDE SEQUENCE [LARGE SCALE GENOMIC DNA]</scope>
    <source>
        <strain evidence="2 3">WH 0005</strain>
    </source>
</reference>
<organism evidence="2 3">
    <name type="scientific">Crocosphaera watsonii WH 0005</name>
    <dbReference type="NCBI Taxonomy" id="423472"/>
    <lineage>
        <taxon>Bacteria</taxon>
        <taxon>Bacillati</taxon>
        <taxon>Cyanobacteriota</taxon>
        <taxon>Cyanophyceae</taxon>
        <taxon>Oscillatoriophycideae</taxon>
        <taxon>Chroococcales</taxon>
        <taxon>Aphanothecaceae</taxon>
        <taxon>Crocosphaera</taxon>
    </lineage>
</organism>